<organism evidence="20 21">
    <name type="scientific">Methanofollis tationis</name>
    <dbReference type="NCBI Taxonomy" id="81417"/>
    <lineage>
        <taxon>Archaea</taxon>
        <taxon>Methanobacteriati</taxon>
        <taxon>Methanobacteriota</taxon>
        <taxon>Stenosarchaea group</taxon>
        <taxon>Methanomicrobia</taxon>
        <taxon>Methanomicrobiales</taxon>
        <taxon>Methanomicrobiaceae</taxon>
        <taxon>Methanofollis</taxon>
    </lineage>
</organism>
<feature type="binding site" evidence="17">
    <location>
        <position position="188"/>
    </location>
    <ligand>
        <name>FMN</name>
        <dbReference type="ChEBI" id="CHEBI:58210"/>
    </ligand>
</feature>
<dbReference type="Gene3D" id="2.40.30.30">
    <property type="entry name" value="Riboflavin kinase-like"/>
    <property type="match status" value="1"/>
</dbReference>
<dbReference type="InterPro" id="IPR011991">
    <property type="entry name" value="ArsR-like_HTH"/>
</dbReference>
<dbReference type="GO" id="GO:0000166">
    <property type="term" value="F:nucleotide binding"/>
    <property type="evidence" value="ECO:0007669"/>
    <property type="project" value="UniProtKB-UniRule"/>
</dbReference>
<dbReference type="GO" id="GO:0008531">
    <property type="term" value="F:riboflavin kinase activity"/>
    <property type="evidence" value="ECO:0007669"/>
    <property type="project" value="InterPro"/>
</dbReference>
<dbReference type="InterPro" id="IPR036390">
    <property type="entry name" value="WH_DNA-bd_sf"/>
</dbReference>
<dbReference type="UniPathway" id="UPA00276">
    <property type="reaction ID" value="UER00929"/>
</dbReference>
<dbReference type="HAMAP" id="MF_01285">
    <property type="entry name" value="Riboflavin_kinase"/>
    <property type="match status" value="1"/>
</dbReference>
<evidence type="ECO:0000256" key="5">
    <source>
        <dbReference type="ARBA" id="ARBA00017394"/>
    </source>
</evidence>
<evidence type="ECO:0000256" key="13">
    <source>
        <dbReference type="ARBA" id="ARBA00029789"/>
    </source>
</evidence>
<dbReference type="InterPro" id="IPR000835">
    <property type="entry name" value="HTH_MarR-typ"/>
</dbReference>
<evidence type="ECO:0000256" key="7">
    <source>
        <dbReference type="ARBA" id="ARBA00022643"/>
    </source>
</evidence>
<dbReference type="GO" id="GO:0000287">
    <property type="term" value="F:magnesium ion binding"/>
    <property type="evidence" value="ECO:0007669"/>
    <property type="project" value="UniProtKB-UniRule"/>
</dbReference>
<dbReference type="EMBL" id="JABXWR010000001">
    <property type="protein sequence ID" value="NVO67260.1"/>
    <property type="molecule type" value="Genomic_DNA"/>
</dbReference>
<evidence type="ECO:0000256" key="16">
    <source>
        <dbReference type="ARBA" id="ARBA00047857"/>
    </source>
</evidence>
<evidence type="ECO:0000256" key="12">
    <source>
        <dbReference type="ARBA" id="ARBA00022842"/>
    </source>
</evidence>
<feature type="binding site" evidence="17">
    <location>
        <position position="133"/>
    </location>
    <ligand>
        <name>Mg(2+)</name>
        <dbReference type="ChEBI" id="CHEBI:18420"/>
    </ligand>
</feature>
<reference evidence="20 21" key="1">
    <citation type="submission" date="2020-06" db="EMBL/GenBank/DDBJ databases">
        <title>Methanofollis fontis sp. nov., a methanogen isolated from marine sediments near a cold seep at Four-Way Closure Ridge offshore southwestern Taiwan.</title>
        <authorList>
            <person name="Chen S.-C."/>
            <person name="Teng N.-H."/>
            <person name="Lin Y.-S."/>
            <person name="Lai M.-C."/>
            <person name="Chen H.-H."/>
            <person name="Wang C.-C."/>
        </authorList>
    </citation>
    <scope>NUCLEOTIDE SEQUENCE [LARGE SCALE GENOMIC DNA]</scope>
    <source>
        <strain evidence="20 21">DSM 2702</strain>
    </source>
</reference>
<dbReference type="GO" id="GO:0009231">
    <property type="term" value="P:riboflavin biosynthetic process"/>
    <property type="evidence" value="ECO:0007669"/>
    <property type="project" value="InterPro"/>
</dbReference>
<dbReference type="GO" id="GO:0009398">
    <property type="term" value="P:FMN biosynthetic process"/>
    <property type="evidence" value="ECO:0007669"/>
    <property type="project" value="UniProtKB-UniRule"/>
</dbReference>
<comment type="pathway">
    <text evidence="2 17">Cofactor biosynthesis; FMN biosynthesis; FMN from riboflavin (CTP route): step 1/1.</text>
</comment>
<sequence>MMDAGDLQCLKVVALMGGLRSSAWMSSQSLGNALNISPQTASRRLKALEAAGLITRTVRPDGQYVAVAPAGEEELRHEFSAYTRIFSPEGGYYVLKGAVISGLGEGRYYIDHPQYREQFLEKLGFYAYPGTLNVRLDPESVRVKRRLEGLVWIGIEGFEADGRSFGSARCLPCRIGDCPGAIIEPGRSHYPEEIVEIISPAPLRETFGLHDNDIVQIEVTHD</sequence>
<evidence type="ECO:0000256" key="10">
    <source>
        <dbReference type="ARBA" id="ARBA00022741"/>
    </source>
</evidence>
<evidence type="ECO:0000256" key="2">
    <source>
        <dbReference type="ARBA" id="ARBA00005219"/>
    </source>
</evidence>
<dbReference type="Pfam" id="PF01047">
    <property type="entry name" value="MarR"/>
    <property type="match status" value="1"/>
</dbReference>
<evidence type="ECO:0000256" key="15">
    <source>
        <dbReference type="ARBA" id="ARBA00033116"/>
    </source>
</evidence>
<feature type="binding site" evidence="17">
    <location>
        <position position="196"/>
    </location>
    <ligand>
        <name>FMN</name>
        <dbReference type="ChEBI" id="CHEBI:58210"/>
    </ligand>
</feature>
<evidence type="ECO:0000256" key="9">
    <source>
        <dbReference type="ARBA" id="ARBA00022723"/>
    </source>
</evidence>
<dbReference type="CDD" id="cd00090">
    <property type="entry name" value="HTH_ARSR"/>
    <property type="match status" value="1"/>
</dbReference>
<dbReference type="Proteomes" id="UP000570823">
    <property type="component" value="Unassembled WGS sequence"/>
</dbReference>
<accession>A0A7K4HQU2</accession>
<comment type="caution">
    <text evidence="20">The sequence shown here is derived from an EMBL/GenBank/DDBJ whole genome shotgun (WGS) entry which is preliminary data.</text>
</comment>
<dbReference type="SUPFAM" id="SSF82114">
    <property type="entry name" value="Riboflavin kinase-like"/>
    <property type="match status" value="1"/>
</dbReference>
<evidence type="ECO:0000259" key="19">
    <source>
        <dbReference type="Pfam" id="PF01982"/>
    </source>
</evidence>
<proteinExistence type="inferred from homology"/>
<dbReference type="EC" id="2.7.1.161" evidence="4 17"/>
<name>A0A7K4HQU2_9EURY</name>
<keyword evidence="8 17" id="KW-0808">Transferase</keyword>
<dbReference type="RefSeq" id="WP_176788870.1">
    <property type="nucleotide sequence ID" value="NZ_JABXWR010000001.1"/>
</dbReference>
<keyword evidence="12 17" id="KW-0460">Magnesium</keyword>
<evidence type="ECO:0000313" key="21">
    <source>
        <dbReference type="Proteomes" id="UP000570823"/>
    </source>
</evidence>
<dbReference type="InterPro" id="IPR023602">
    <property type="entry name" value="Riboflavin_kinase_CTP-dep"/>
</dbReference>
<dbReference type="Gene3D" id="1.10.10.10">
    <property type="entry name" value="Winged helix-like DNA-binding domain superfamily/Winged helix DNA-binding domain"/>
    <property type="match status" value="1"/>
</dbReference>
<keyword evidence="10 17" id="KW-0547">Nucleotide-binding</keyword>
<comment type="caution">
    <text evidence="17">Lacks conserved residue(s) required for the propagation of feature annotation.</text>
</comment>
<evidence type="ECO:0000256" key="1">
    <source>
        <dbReference type="ARBA" id="ARBA00003072"/>
    </source>
</evidence>
<dbReference type="InterPro" id="IPR023465">
    <property type="entry name" value="Riboflavin_kinase_dom_sf"/>
</dbReference>
<dbReference type="InterPro" id="IPR023470">
    <property type="entry name" value="Riboflavin_kinase_archaeal"/>
</dbReference>
<dbReference type="AlphaFoldDB" id="A0A7K4HQU2"/>
<keyword evidence="7 17" id="KW-0288">FMN</keyword>
<feature type="domain" description="Riboflavin kinase" evidence="19">
    <location>
        <begin position="99"/>
        <end position="219"/>
    </location>
</feature>
<keyword evidence="9 17" id="KW-0479">Metal-binding</keyword>
<keyword evidence="6 17" id="KW-0285">Flavoprotein</keyword>
<evidence type="ECO:0000256" key="17">
    <source>
        <dbReference type="HAMAP-Rule" id="MF_01285"/>
    </source>
</evidence>
<evidence type="ECO:0000259" key="18">
    <source>
        <dbReference type="Pfam" id="PF01047"/>
    </source>
</evidence>
<comment type="function">
    <text evidence="1 17">Catalyzes the CTP-dependent phosphorylation of riboflavin (vitamin B2) to form flavin mononucleotide (FMN).</text>
</comment>
<feature type="domain" description="HTH marR-type" evidence="18">
    <location>
        <begin position="25"/>
        <end position="60"/>
    </location>
</feature>
<protein>
    <recommendedName>
        <fullName evidence="5 17">Riboflavin kinase</fullName>
        <shortName evidence="17">RFK</shortName>
        <ecNumber evidence="4 17">2.7.1.161</ecNumber>
    </recommendedName>
    <alternativeName>
        <fullName evidence="14 17">CTP-dependent riboflavin kinase</fullName>
    </alternativeName>
    <alternativeName>
        <fullName evidence="15 17">CTP:riboflavin 5'-phosphotransferase</fullName>
    </alternativeName>
    <alternativeName>
        <fullName evidence="13 17">Flavokinase</fullName>
    </alternativeName>
</protein>
<dbReference type="InterPro" id="IPR039063">
    <property type="entry name" value="RibK_CTP-dep"/>
</dbReference>
<evidence type="ECO:0000256" key="6">
    <source>
        <dbReference type="ARBA" id="ARBA00022630"/>
    </source>
</evidence>
<dbReference type="OrthoDB" id="30955at2157"/>
<comment type="similarity">
    <text evidence="3 17">Belongs to the archaeal riboflavin kinase family.</text>
</comment>
<evidence type="ECO:0000256" key="3">
    <source>
        <dbReference type="ARBA" id="ARBA00006428"/>
    </source>
</evidence>
<gene>
    <name evidence="17" type="primary">ribK</name>
    <name evidence="20" type="ORF">HWN36_08050</name>
</gene>
<keyword evidence="11 17" id="KW-0418">Kinase</keyword>
<dbReference type="PANTHER" id="PTHR40706:SF1">
    <property type="entry name" value="RIBOFLAVIN KINASE"/>
    <property type="match status" value="1"/>
</dbReference>
<comment type="cofactor">
    <cofactor evidence="17">
        <name>Mg(2+)</name>
        <dbReference type="ChEBI" id="CHEBI:18420"/>
    </cofactor>
    <text evidence="17">Binds 1 Mg(2+) ion per subunit.</text>
</comment>
<evidence type="ECO:0000256" key="11">
    <source>
        <dbReference type="ARBA" id="ARBA00022777"/>
    </source>
</evidence>
<comment type="catalytic activity">
    <reaction evidence="16 17">
        <text>riboflavin + CTP = CDP + FMN + H(+)</text>
        <dbReference type="Rhea" id="RHEA:25021"/>
        <dbReference type="ChEBI" id="CHEBI:15378"/>
        <dbReference type="ChEBI" id="CHEBI:37563"/>
        <dbReference type="ChEBI" id="CHEBI:57986"/>
        <dbReference type="ChEBI" id="CHEBI:58069"/>
        <dbReference type="ChEBI" id="CHEBI:58210"/>
        <dbReference type="EC" id="2.7.1.161"/>
    </reaction>
</comment>
<evidence type="ECO:0000313" key="20">
    <source>
        <dbReference type="EMBL" id="NVO67260.1"/>
    </source>
</evidence>
<evidence type="ECO:0000256" key="14">
    <source>
        <dbReference type="ARBA" id="ARBA00030544"/>
    </source>
</evidence>
<keyword evidence="21" id="KW-1185">Reference proteome</keyword>
<feature type="binding site" evidence="17">
    <location>
        <begin position="201"/>
        <end position="204"/>
    </location>
    <ligand>
        <name>CDP</name>
        <dbReference type="ChEBI" id="CHEBI:58069"/>
    </ligand>
</feature>
<dbReference type="Pfam" id="PF01982">
    <property type="entry name" value="CTP-dep_RFKase"/>
    <property type="match status" value="1"/>
</dbReference>
<dbReference type="PANTHER" id="PTHR40706">
    <property type="entry name" value="RIBOFLAVIN KINASE"/>
    <property type="match status" value="1"/>
</dbReference>
<feature type="binding site" evidence="17">
    <location>
        <begin position="102"/>
        <end position="107"/>
    </location>
    <ligand>
        <name>CDP</name>
        <dbReference type="ChEBI" id="CHEBI:58069"/>
    </ligand>
</feature>
<evidence type="ECO:0000256" key="4">
    <source>
        <dbReference type="ARBA" id="ARBA00011987"/>
    </source>
</evidence>
<evidence type="ECO:0000256" key="8">
    <source>
        <dbReference type="ARBA" id="ARBA00022679"/>
    </source>
</evidence>
<dbReference type="InterPro" id="IPR036388">
    <property type="entry name" value="WH-like_DNA-bd_sf"/>
</dbReference>
<dbReference type="SUPFAM" id="SSF46785">
    <property type="entry name" value="Winged helix' DNA-binding domain"/>
    <property type="match status" value="1"/>
</dbReference>
<feature type="binding site" evidence="17">
    <location>
        <position position="131"/>
    </location>
    <ligand>
        <name>Mg(2+)</name>
        <dbReference type="ChEBI" id="CHEBI:18420"/>
    </ligand>
</feature>